<gene>
    <name evidence="2" type="ORF">G7Y82_21110</name>
</gene>
<dbReference type="RefSeq" id="WP_168150118.1">
    <property type="nucleotide sequence ID" value="NZ_JAAVXB010000030.1"/>
</dbReference>
<dbReference type="EMBL" id="JAAVXB010000030">
    <property type="protein sequence ID" value="NKF24810.1"/>
    <property type="molecule type" value="Genomic_DNA"/>
</dbReference>
<reference evidence="2" key="1">
    <citation type="submission" date="2020-03" db="EMBL/GenBank/DDBJ databases">
        <title>Solimonas marina sp. nov., isolated from deep seawater of the Pacific Ocean.</title>
        <authorList>
            <person name="Liu X."/>
            <person name="Lai Q."/>
            <person name="Sun F."/>
            <person name="Gai Y."/>
            <person name="Li G."/>
            <person name="Shao Z."/>
        </authorList>
    </citation>
    <scope>NUCLEOTIDE SEQUENCE</scope>
    <source>
        <strain evidence="2">C16B3</strain>
    </source>
</reference>
<keyword evidence="1" id="KW-0812">Transmembrane</keyword>
<evidence type="ECO:0000313" key="2">
    <source>
        <dbReference type="EMBL" id="NKF24810.1"/>
    </source>
</evidence>
<evidence type="ECO:0008006" key="4">
    <source>
        <dbReference type="Google" id="ProtNLM"/>
    </source>
</evidence>
<keyword evidence="1" id="KW-0472">Membrane</keyword>
<comment type="caution">
    <text evidence="2">The sequence shown here is derived from an EMBL/GenBank/DDBJ whole genome shotgun (WGS) entry which is preliminary data.</text>
</comment>
<name>A0A969WHK5_9GAMM</name>
<protein>
    <recommendedName>
        <fullName evidence="4">DUF2523 domain-containing protein</fullName>
    </recommendedName>
</protein>
<keyword evidence="3" id="KW-1185">Reference proteome</keyword>
<feature type="transmembrane region" description="Helical" evidence="1">
    <location>
        <begin position="68"/>
        <end position="88"/>
    </location>
</feature>
<dbReference type="Proteomes" id="UP000653472">
    <property type="component" value="Unassembled WGS sequence"/>
</dbReference>
<proteinExistence type="predicted"/>
<evidence type="ECO:0000256" key="1">
    <source>
        <dbReference type="SAM" id="Phobius"/>
    </source>
</evidence>
<evidence type="ECO:0000313" key="3">
    <source>
        <dbReference type="Proteomes" id="UP000653472"/>
    </source>
</evidence>
<sequence length="95" mass="10725">MLDWLYTWLQNFLSWLNDTLLYVPKWVLEKLLAGLSALLSAIPVPDWMSAASGYLSGIPSGVVWFLDIMHFGFGVTVVLSALTLRFLIHRIPFIG</sequence>
<dbReference type="AlphaFoldDB" id="A0A969WHK5"/>
<accession>A0A969WHK5</accession>
<organism evidence="2 3">
    <name type="scientific">Solimonas marina</name>
    <dbReference type="NCBI Taxonomy" id="2714601"/>
    <lineage>
        <taxon>Bacteria</taxon>
        <taxon>Pseudomonadati</taxon>
        <taxon>Pseudomonadota</taxon>
        <taxon>Gammaproteobacteria</taxon>
        <taxon>Nevskiales</taxon>
        <taxon>Nevskiaceae</taxon>
        <taxon>Solimonas</taxon>
    </lineage>
</organism>
<keyword evidence="1" id="KW-1133">Transmembrane helix</keyword>